<dbReference type="EMBL" id="JAUTXT010000037">
    <property type="protein sequence ID" value="KAK3671970.1"/>
    <property type="molecule type" value="Genomic_DNA"/>
</dbReference>
<feature type="signal peptide" evidence="2">
    <location>
        <begin position="1"/>
        <end position="21"/>
    </location>
</feature>
<keyword evidence="4" id="KW-1185">Reference proteome</keyword>
<dbReference type="AlphaFoldDB" id="A0AAE0WJ27"/>
<comment type="caution">
    <text evidence="3">The sequence shown here is derived from an EMBL/GenBank/DDBJ whole genome shotgun (WGS) entry which is preliminary data.</text>
</comment>
<feature type="chain" id="PRO_5041983614" evidence="2">
    <location>
        <begin position="22"/>
        <end position="600"/>
    </location>
</feature>
<accession>A0AAE0WJ27</accession>
<reference evidence="3" key="1">
    <citation type="submission" date="2023-07" db="EMBL/GenBank/DDBJ databases">
        <title>Black Yeasts Isolated from many extreme environments.</title>
        <authorList>
            <person name="Coleine C."/>
            <person name="Stajich J.E."/>
            <person name="Selbmann L."/>
        </authorList>
    </citation>
    <scope>NUCLEOTIDE SEQUENCE</scope>
    <source>
        <strain evidence="3">CCFEE 5485</strain>
    </source>
</reference>
<dbReference type="Proteomes" id="UP001274830">
    <property type="component" value="Unassembled WGS sequence"/>
</dbReference>
<evidence type="ECO:0000313" key="3">
    <source>
        <dbReference type="EMBL" id="KAK3671970.1"/>
    </source>
</evidence>
<keyword evidence="2" id="KW-0732">Signal</keyword>
<evidence type="ECO:0000256" key="1">
    <source>
        <dbReference type="SAM" id="MobiDB-lite"/>
    </source>
</evidence>
<evidence type="ECO:0000313" key="4">
    <source>
        <dbReference type="Proteomes" id="UP001274830"/>
    </source>
</evidence>
<organism evidence="3 4">
    <name type="scientific">Recurvomyces mirabilis</name>
    <dbReference type="NCBI Taxonomy" id="574656"/>
    <lineage>
        <taxon>Eukaryota</taxon>
        <taxon>Fungi</taxon>
        <taxon>Dikarya</taxon>
        <taxon>Ascomycota</taxon>
        <taxon>Pezizomycotina</taxon>
        <taxon>Dothideomycetes</taxon>
        <taxon>Dothideomycetidae</taxon>
        <taxon>Mycosphaerellales</taxon>
        <taxon>Teratosphaeriaceae</taxon>
        <taxon>Recurvomyces</taxon>
    </lineage>
</organism>
<gene>
    <name evidence="3" type="ORF">LTR78_008145</name>
</gene>
<sequence length="600" mass="65816">MKMSPILISLAVFSIPSVARRATEDGHRYFRHARDEPSRTARPCPTPAEAKVARRTPNPLVPTYKGVSGDMYGQGSTYDESNEYNKVSKYGQSNDYAQGKVHGETSEYSQGYTDDQDKGNEQGDVQLDSRLSTQTGSTSYTVCEQLPLNQRRESQEQMQVNQQQNQYPSQVEGTYTANQRCSAILSRHRERCEEEQRVYEGDNSHHKPPSHYKQIAANKNAMPGNGLQANANNNNYGAVTPRPTPTPTATSYSFQPNLECHVAEMSMATAMEKVRPLYSGSDPIFSGAACPATFQFENGPTTPDGMDQYVLTQSSDGTVWKCQYTTQIPGERDVRVSCLPGKRLKFICMVVLMAQCNPQCLNPSIIHLPHPHLSVQQATGANVYLGNLSSTDLSASLSNMIVTSCTLPMTTPIGNAPSTALVCPTAMTIPGITYVKELDDPRFYSGDLVAEIIGNTFFPSPEVLEILARAWATIANVTVTEKSDQLCTNLKRGVQNIGRGSSFHYLDDFPICKMAAEWLMLWSNDQVEGSQGVDAQLWVRLKFEMDPNRKDNPWDDDVCKAAMAVGIVEIIACILFPPTCEVVGAAAAALSFVCNAGSSS</sequence>
<feature type="region of interest" description="Disordered" evidence="1">
    <location>
        <begin position="33"/>
        <end position="80"/>
    </location>
</feature>
<proteinExistence type="predicted"/>
<feature type="region of interest" description="Disordered" evidence="1">
    <location>
        <begin position="104"/>
        <end position="123"/>
    </location>
</feature>
<evidence type="ECO:0000256" key="2">
    <source>
        <dbReference type="SAM" id="SignalP"/>
    </source>
</evidence>
<protein>
    <submittedName>
        <fullName evidence="3">Uncharacterized protein</fullName>
    </submittedName>
</protein>
<name>A0AAE0WJ27_9PEZI</name>